<comment type="caution">
    <text evidence="2">The sequence shown here is derived from an EMBL/GenBank/DDBJ whole genome shotgun (WGS) entry which is preliminary data.</text>
</comment>
<dbReference type="OrthoDB" id="1750790at2759"/>
<evidence type="ECO:0000313" key="3">
    <source>
        <dbReference type="Proteomes" id="UP000237000"/>
    </source>
</evidence>
<dbReference type="Pfam" id="PF14111">
    <property type="entry name" value="DUF4283"/>
    <property type="match status" value="1"/>
</dbReference>
<dbReference type="InParanoid" id="A0A2P5A4H6"/>
<evidence type="ECO:0000259" key="1">
    <source>
        <dbReference type="Pfam" id="PF14111"/>
    </source>
</evidence>
<dbReference type="AlphaFoldDB" id="A0A2P5A4H6"/>
<feature type="non-terminal residue" evidence="2">
    <location>
        <position position="437"/>
    </location>
</feature>
<accession>A0A2P5A4H6</accession>
<dbReference type="InterPro" id="IPR025558">
    <property type="entry name" value="DUF4283"/>
</dbReference>
<name>A0A2P5A4H6_TREOI</name>
<proteinExistence type="predicted"/>
<dbReference type="STRING" id="63057.A0A2P5A4H6"/>
<feature type="domain" description="DUF4283" evidence="1">
    <location>
        <begin position="55"/>
        <end position="115"/>
    </location>
</feature>
<reference evidence="3" key="1">
    <citation type="submission" date="2016-06" db="EMBL/GenBank/DDBJ databases">
        <title>Parallel loss of symbiosis genes in relatives of nitrogen-fixing non-legume Parasponia.</title>
        <authorList>
            <person name="Van Velzen R."/>
            <person name="Holmer R."/>
            <person name="Bu F."/>
            <person name="Rutten L."/>
            <person name="Van Zeijl A."/>
            <person name="Liu W."/>
            <person name="Santuari L."/>
            <person name="Cao Q."/>
            <person name="Sharma T."/>
            <person name="Shen D."/>
            <person name="Roswanjaya Y."/>
            <person name="Wardhani T."/>
            <person name="Kalhor M.S."/>
            <person name="Jansen J."/>
            <person name="Van den Hoogen J."/>
            <person name="Gungor B."/>
            <person name="Hartog M."/>
            <person name="Hontelez J."/>
            <person name="Verver J."/>
            <person name="Yang W.-C."/>
            <person name="Schijlen E."/>
            <person name="Repin R."/>
            <person name="Schilthuizen M."/>
            <person name="Schranz E."/>
            <person name="Heidstra R."/>
            <person name="Miyata K."/>
            <person name="Fedorova E."/>
            <person name="Kohlen W."/>
            <person name="Bisseling T."/>
            <person name="Smit S."/>
            <person name="Geurts R."/>
        </authorList>
    </citation>
    <scope>NUCLEOTIDE SEQUENCE [LARGE SCALE GENOMIC DNA]</scope>
    <source>
        <strain evidence="3">cv. RG33-2</strain>
    </source>
</reference>
<dbReference type="EMBL" id="JXTC01001362">
    <property type="protein sequence ID" value="PON31443.1"/>
    <property type="molecule type" value="Genomic_DNA"/>
</dbReference>
<sequence length="437" mass="48977">MAEALEDIEALIAQTSNLHCFEEAVELEECVEAEVAENRVLAVGKLISLKPYSGSFIRSILSQMWSLPKKLKVKELERNKFMFLFPSAKDKRRILERGPWTINRDHLVLKDVPPSLSIQEVDFSSIFFWVRITGLPRDAILESNITVMASKIGSLLEIDKRSLGHDYRFCRAREGATVSNGFLRVPLYGPWLRAESSHSSCFEAKDVAAPPFMGQNRGREEVTSGDCTAGELYPDGRPSDACSGEGSLGGIRNSTAVYQTSYFLACARGVDPPCIVAPDEVMEGVEINIVEDCVGRQANNLSEFDRSKRKGFERYSGDFLDCQIEQCYHPEEYYSEIIADMREPCEVDQFQAHQALLAPFPTPAEWRAQKGINEDGSRRPPSKKRKAQSFVIPLDLDYSAGPLNQVQPLQIEYPDFVEPCQHNLKEPSSSAKKHVSA</sequence>
<gene>
    <name evidence="2" type="ORF">TorRG33x02_357820</name>
</gene>
<dbReference type="Proteomes" id="UP000237000">
    <property type="component" value="Unassembled WGS sequence"/>
</dbReference>
<dbReference type="PANTHER" id="PTHR31286">
    <property type="entry name" value="GLYCINE-RICH CELL WALL STRUCTURAL PROTEIN 1.8-LIKE"/>
    <property type="match status" value="1"/>
</dbReference>
<organism evidence="2 3">
    <name type="scientific">Trema orientale</name>
    <name type="common">Charcoal tree</name>
    <name type="synonym">Celtis orientalis</name>
    <dbReference type="NCBI Taxonomy" id="63057"/>
    <lineage>
        <taxon>Eukaryota</taxon>
        <taxon>Viridiplantae</taxon>
        <taxon>Streptophyta</taxon>
        <taxon>Embryophyta</taxon>
        <taxon>Tracheophyta</taxon>
        <taxon>Spermatophyta</taxon>
        <taxon>Magnoliopsida</taxon>
        <taxon>eudicotyledons</taxon>
        <taxon>Gunneridae</taxon>
        <taxon>Pentapetalae</taxon>
        <taxon>rosids</taxon>
        <taxon>fabids</taxon>
        <taxon>Rosales</taxon>
        <taxon>Cannabaceae</taxon>
        <taxon>Trema</taxon>
    </lineage>
</organism>
<dbReference type="InterPro" id="IPR040256">
    <property type="entry name" value="At4g02000-like"/>
</dbReference>
<dbReference type="PANTHER" id="PTHR31286:SF178">
    <property type="entry name" value="DUF4283 DOMAIN-CONTAINING PROTEIN"/>
    <property type="match status" value="1"/>
</dbReference>
<protein>
    <recommendedName>
        <fullName evidence="1">DUF4283 domain-containing protein</fullName>
    </recommendedName>
</protein>
<evidence type="ECO:0000313" key="2">
    <source>
        <dbReference type="EMBL" id="PON31443.1"/>
    </source>
</evidence>
<keyword evidence="3" id="KW-1185">Reference proteome</keyword>